<dbReference type="EMBL" id="JAUIZM010000002">
    <property type="protein sequence ID" value="KAK1395776.1"/>
    <property type="molecule type" value="Genomic_DNA"/>
</dbReference>
<gene>
    <name evidence="2" type="ORF">POM88_005639</name>
</gene>
<dbReference type="GO" id="GO:0030246">
    <property type="term" value="F:carbohydrate binding"/>
    <property type="evidence" value="ECO:0007669"/>
    <property type="project" value="InterPro"/>
</dbReference>
<reference evidence="2" key="2">
    <citation type="submission" date="2023-05" db="EMBL/GenBank/DDBJ databases">
        <authorList>
            <person name="Schelkunov M.I."/>
        </authorList>
    </citation>
    <scope>NUCLEOTIDE SEQUENCE</scope>
    <source>
        <strain evidence="2">Hsosn_3</strain>
        <tissue evidence="2">Leaf</tissue>
    </source>
</reference>
<protein>
    <submittedName>
        <fullName evidence="2">Uncharacterized protein</fullName>
    </submittedName>
</protein>
<dbReference type="GO" id="GO:0003824">
    <property type="term" value="F:catalytic activity"/>
    <property type="evidence" value="ECO:0007669"/>
    <property type="project" value="InterPro"/>
</dbReference>
<feature type="compositionally biased region" description="Polar residues" evidence="1">
    <location>
        <begin position="130"/>
        <end position="159"/>
    </location>
</feature>
<feature type="compositionally biased region" description="Low complexity" evidence="1">
    <location>
        <begin position="99"/>
        <end position="108"/>
    </location>
</feature>
<dbReference type="InterPro" id="IPR011013">
    <property type="entry name" value="Gal_mutarotase_sf_dom"/>
</dbReference>
<feature type="region of interest" description="Disordered" evidence="1">
    <location>
        <begin position="180"/>
        <end position="205"/>
    </location>
</feature>
<comment type="caution">
    <text evidence="2">The sequence shown here is derived from an EMBL/GenBank/DDBJ whole genome shotgun (WGS) entry which is preliminary data.</text>
</comment>
<dbReference type="SUPFAM" id="SSF74650">
    <property type="entry name" value="Galactose mutarotase-like"/>
    <property type="match status" value="1"/>
</dbReference>
<feature type="compositionally biased region" description="Basic residues" evidence="1">
    <location>
        <begin position="186"/>
        <end position="195"/>
    </location>
</feature>
<reference evidence="2" key="1">
    <citation type="submission" date="2023-02" db="EMBL/GenBank/DDBJ databases">
        <title>Genome of toxic invasive species Heracleum sosnowskyi carries increased number of genes despite the absence of recent whole-genome duplications.</title>
        <authorList>
            <person name="Schelkunov M."/>
            <person name="Shtratnikova V."/>
            <person name="Makarenko M."/>
            <person name="Klepikova A."/>
            <person name="Omelchenko D."/>
            <person name="Novikova G."/>
            <person name="Obukhova E."/>
            <person name="Bogdanov V."/>
            <person name="Penin A."/>
            <person name="Logacheva M."/>
        </authorList>
    </citation>
    <scope>NUCLEOTIDE SEQUENCE</scope>
    <source>
        <strain evidence="2">Hsosn_3</strain>
        <tissue evidence="2">Leaf</tissue>
    </source>
</reference>
<feature type="region of interest" description="Disordered" evidence="1">
    <location>
        <begin position="56"/>
        <end position="159"/>
    </location>
</feature>
<dbReference type="Gene3D" id="2.70.98.10">
    <property type="match status" value="1"/>
</dbReference>
<feature type="compositionally biased region" description="Polar residues" evidence="1">
    <location>
        <begin position="89"/>
        <end position="98"/>
    </location>
</feature>
<evidence type="ECO:0000256" key="1">
    <source>
        <dbReference type="SAM" id="MobiDB-lite"/>
    </source>
</evidence>
<name>A0AAD8N4M2_9APIA</name>
<dbReference type="GO" id="GO:0005975">
    <property type="term" value="P:carbohydrate metabolic process"/>
    <property type="evidence" value="ECO:0007669"/>
    <property type="project" value="InterPro"/>
</dbReference>
<keyword evidence="3" id="KW-1185">Reference proteome</keyword>
<accession>A0AAD8N4M2</accession>
<proteinExistence type="predicted"/>
<dbReference type="InterPro" id="IPR014718">
    <property type="entry name" value="GH-type_carb-bd"/>
</dbReference>
<dbReference type="Proteomes" id="UP001237642">
    <property type="component" value="Unassembled WGS sequence"/>
</dbReference>
<sequence>MSLLAKCHLTRVDRVYLSSGSVIAVFDHEKKRTFVIRKGLPDVVVWNPVGEKIKNQQLSKPGFDPGTSNNLDKNAANEGDFLNGKHENYSITAGESATPNAPNAQPAQEESKSAEEPWTEVLSRSKHSTANKSPVVQMANATSKRSISPSSAFSDTSPVFNTFKSLGAVDEIEIKQGPLLSEHKAGNSKKKRVKKASGSCSPQPS</sequence>
<organism evidence="2 3">
    <name type="scientific">Heracleum sosnowskyi</name>
    <dbReference type="NCBI Taxonomy" id="360622"/>
    <lineage>
        <taxon>Eukaryota</taxon>
        <taxon>Viridiplantae</taxon>
        <taxon>Streptophyta</taxon>
        <taxon>Embryophyta</taxon>
        <taxon>Tracheophyta</taxon>
        <taxon>Spermatophyta</taxon>
        <taxon>Magnoliopsida</taxon>
        <taxon>eudicotyledons</taxon>
        <taxon>Gunneridae</taxon>
        <taxon>Pentapetalae</taxon>
        <taxon>asterids</taxon>
        <taxon>campanulids</taxon>
        <taxon>Apiales</taxon>
        <taxon>Apiaceae</taxon>
        <taxon>Apioideae</taxon>
        <taxon>apioid superclade</taxon>
        <taxon>Tordylieae</taxon>
        <taxon>Tordyliinae</taxon>
        <taxon>Heracleum</taxon>
    </lineage>
</organism>
<evidence type="ECO:0000313" key="2">
    <source>
        <dbReference type="EMBL" id="KAK1395776.1"/>
    </source>
</evidence>
<evidence type="ECO:0000313" key="3">
    <source>
        <dbReference type="Proteomes" id="UP001237642"/>
    </source>
</evidence>
<dbReference type="AlphaFoldDB" id="A0AAD8N4M2"/>